<keyword evidence="3" id="KW-1185">Reference proteome</keyword>
<evidence type="ECO:0000313" key="3">
    <source>
        <dbReference type="Proteomes" id="UP001066276"/>
    </source>
</evidence>
<gene>
    <name evidence="2" type="ORF">NDU88_011298</name>
</gene>
<dbReference type="Proteomes" id="UP001066276">
    <property type="component" value="Chromosome 6"/>
</dbReference>
<dbReference type="Pfam" id="PF14946">
    <property type="entry name" value="DUF4501"/>
    <property type="match status" value="1"/>
</dbReference>
<dbReference type="AlphaFoldDB" id="A0AAV7QX80"/>
<keyword evidence="1" id="KW-0472">Membrane</keyword>
<dbReference type="InterPro" id="IPR027888">
    <property type="entry name" value="DUF4501"/>
</dbReference>
<dbReference type="EMBL" id="JANPWB010000010">
    <property type="protein sequence ID" value="KAJ1145006.1"/>
    <property type="molecule type" value="Genomic_DNA"/>
</dbReference>
<protein>
    <submittedName>
        <fullName evidence="2">Uncharacterized protein</fullName>
    </submittedName>
</protein>
<accession>A0AAV7QX80</accession>
<proteinExistence type="predicted"/>
<reference evidence="2" key="1">
    <citation type="journal article" date="2022" name="bioRxiv">
        <title>Sequencing and chromosome-scale assembly of the giantPleurodeles waltlgenome.</title>
        <authorList>
            <person name="Brown T."/>
            <person name="Elewa A."/>
            <person name="Iarovenko S."/>
            <person name="Subramanian E."/>
            <person name="Araus A.J."/>
            <person name="Petzold A."/>
            <person name="Susuki M."/>
            <person name="Suzuki K.-i.T."/>
            <person name="Hayashi T."/>
            <person name="Toyoda A."/>
            <person name="Oliveira C."/>
            <person name="Osipova E."/>
            <person name="Leigh N.D."/>
            <person name="Simon A."/>
            <person name="Yun M.H."/>
        </authorList>
    </citation>
    <scope>NUCLEOTIDE SEQUENCE</scope>
    <source>
        <strain evidence="2">20211129_DDA</strain>
        <tissue evidence="2">Liver</tissue>
    </source>
</reference>
<sequence length="172" mass="18907">MEQLNSNGSCPTSNQCIPGCFRHWSEDGRSTCLKCNDSSLQEGESFFNLTECRNASGRVSELHINTSTTAPGVHSIGSPEVAVSLLLGTLFISLFLILSVASFFYLKRANRLPDVFYRKNKASILQPSETASMIPTPSSSVRKPRYVRRERSLVMSASAAPNQSKETRVSNV</sequence>
<organism evidence="2 3">
    <name type="scientific">Pleurodeles waltl</name>
    <name type="common">Iberian ribbed newt</name>
    <dbReference type="NCBI Taxonomy" id="8319"/>
    <lineage>
        <taxon>Eukaryota</taxon>
        <taxon>Metazoa</taxon>
        <taxon>Chordata</taxon>
        <taxon>Craniata</taxon>
        <taxon>Vertebrata</taxon>
        <taxon>Euteleostomi</taxon>
        <taxon>Amphibia</taxon>
        <taxon>Batrachia</taxon>
        <taxon>Caudata</taxon>
        <taxon>Salamandroidea</taxon>
        <taxon>Salamandridae</taxon>
        <taxon>Pleurodelinae</taxon>
        <taxon>Pleurodeles</taxon>
    </lineage>
</organism>
<keyword evidence="1" id="KW-1133">Transmembrane helix</keyword>
<dbReference type="PANTHER" id="PTHR16247:SF0">
    <property type="entry name" value="RIKEN CDNA 9430015G10 GENE"/>
    <property type="match status" value="1"/>
</dbReference>
<name>A0AAV7QX80_PLEWA</name>
<keyword evidence="1" id="KW-0812">Transmembrane</keyword>
<evidence type="ECO:0000313" key="2">
    <source>
        <dbReference type="EMBL" id="KAJ1145006.1"/>
    </source>
</evidence>
<comment type="caution">
    <text evidence="2">The sequence shown here is derived from an EMBL/GenBank/DDBJ whole genome shotgun (WGS) entry which is preliminary data.</text>
</comment>
<feature type="transmembrane region" description="Helical" evidence="1">
    <location>
        <begin position="81"/>
        <end position="106"/>
    </location>
</feature>
<evidence type="ECO:0000256" key="1">
    <source>
        <dbReference type="SAM" id="Phobius"/>
    </source>
</evidence>
<dbReference type="PANTHER" id="PTHR16247">
    <property type="entry name" value="RIKEN CDNA 9430015G10 GENE"/>
    <property type="match status" value="1"/>
</dbReference>